<evidence type="ECO:0008006" key="3">
    <source>
        <dbReference type="Google" id="ProtNLM"/>
    </source>
</evidence>
<sequence length="72" mass="8156">MEKSKLEMEFKDETGKKFTISIDDPREDLTEVEVRAAMDEIVNRNIFFTATGEIVAAEGARFITTTIEELAI</sequence>
<dbReference type="EMBL" id="LT669839">
    <property type="protein sequence ID" value="SHD76626.1"/>
    <property type="molecule type" value="Genomic_DNA"/>
</dbReference>
<protein>
    <recommendedName>
        <fullName evidence="3">DUF2922 domain-containing protein</fullName>
    </recommendedName>
</protein>
<dbReference type="InterPro" id="IPR021321">
    <property type="entry name" value="DUF2922"/>
</dbReference>
<evidence type="ECO:0000313" key="1">
    <source>
        <dbReference type="EMBL" id="SHD76626.1"/>
    </source>
</evidence>
<name>M1ZK16_9FIRM</name>
<keyword evidence="2" id="KW-1185">Reference proteome</keyword>
<accession>M1ZK16</accession>
<dbReference type="AlphaFoldDB" id="M1ZK16"/>
<dbReference type="Pfam" id="PF11148">
    <property type="entry name" value="DUF2922"/>
    <property type="match status" value="1"/>
</dbReference>
<organism evidence="1 2">
    <name type="scientific">[Clostridium] ultunense Esp</name>
    <dbReference type="NCBI Taxonomy" id="1288971"/>
    <lineage>
        <taxon>Bacteria</taxon>
        <taxon>Bacillati</taxon>
        <taxon>Bacillota</taxon>
        <taxon>Tissierellia</taxon>
        <taxon>Tissierellales</taxon>
        <taxon>Tepidimicrobiaceae</taxon>
        <taxon>Schnuerera</taxon>
    </lineage>
</organism>
<dbReference type="HOGENOM" id="CLU_181401_1_1_9"/>
<gene>
    <name evidence="1" type="ORF">CUESP1_1253</name>
</gene>
<dbReference type="OrthoDB" id="9795264at2"/>
<dbReference type="RefSeq" id="WP_005584556.1">
    <property type="nucleotide sequence ID" value="NZ_LT669839.1"/>
</dbReference>
<proteinExistence type="predicted"/>
<reference evidence="1 2" key="1">
    <citation type="submission" date="2016-11" db="EMBL/GenBank/DDBJ databases">
        <authorList>
            <person name="Manzoor S."/>
        </authorList>
    </citation>
    <scope>NUCLEOTIDE SEQUENCE [LARGE SCALE GENOMIC DNA]</scope>
    <source>
        <strain evidence="1">Clostridium ultunense strain Esp</strain>
    </source>
</reference>
<dbReference type="Proteomes" id="UP000245423">
    <property type="component" value="Chromosome 1"/>
</dbReference>
<evidence type="ECO:0000313" key="2">
    <source>
        <dbReference type="Proteomes" id="UP000245423"/>
    </source>
</evidence>